<feature type="region of interest" description="Disordered" evidence="6">
    <location>
        <begin position="396"/>
        <end position="422"/>
    </location>
</feature>
<dbReference type="SUPFAM" id="SSF51905">
    <property type="entry name" value="FAD/NAD(P)-binding domain"/>
    <property type="match status" value="1"/>
</dbReference>
<evidence type="ECO:0000256" key="4">
    <source>
        <dbReference type="ARBA" id="ARBA00023033"/>
    </source>
</evidence>
<feature type="region of interest" description="Disordered" evidence="6">
    <location>
        <begin position="643"/>
        <end position="698"/>
    </location>
</feature>
<evidence type="ECO:0000259" key="7">
    <source>
        <dbReference type="Pfam" id="PF01494"/>
    </source>
</evidence>
<evidence type="ECO:0000256" key="5">
    <source>
        <dbReference type="SAM" id="Coils"/>
    </source>
</evidence>
<dbReference type="InterPro" id="IPR002938">
    <property type="entry name" value="FAD-bd"/>
</dbReference>
<dbReference type="Pfam" id="PF12511">
    <property type="entry name" value="DUF3716"/>
    <property type="match status" value="1"/>
</dbReference>
<evidence type="ECO:0000256" key="3">
    <source>
        <dbReference type="ARBA" id="ARBA00023002"/>
    </source>
</evidence>
<organism evidence="8 9">
    <name type="scientific">Penicillium hetheringtonii</name>
    <dbReference type="NCBI Taxonomy" id="911720"/>
    <lineage>
        <taxon>Eukaryota</taxon>
        <taxon>Fungi</taxon>
        <taxon>Dikarya</taxon>
        <taxon>Ascomycota</taxon>
        <taxon>Pezizomycotina</taxon>
        <taxon>Eurotiomycetes</taxon>
        <taxon>Eurotiomycetidae</taxon>
        <taxon>Eurotiales</taxon>
        <taxon>Aspergillaceae</taxon>
        <taxon>Penicillium</taxon>
    </lineage>
</organism>
<evidence type="ECO:0000256" key="2">
    <source>
        <dbReference type="ARBA" id="ARBA00022827"/>
    </source>
</evidence>
<dbReference type="EMBL" id="JAQJAC010000006">
    <property type="protein sequence ID" value="KAJ5580388.1"/>
    <property type="molecule type" value="Genomic_DNA"/>
</dbReference>
<feature type="compositionally biased region" description="Polar residues" evidence="6">
    <location>
        <begin position="644"/>
        <end position="660"/>
    </location>
</feature>
<reference evidence="8 9" key="1">
    <citation type="journal article" date="2023" name="IMA Fungus">
        <title>Comparative genomic study of the Penicillium genus elucidates a diverse pangenome and 15 lateral gene transfer events.</title>
        <authorList>
            <person name="Petersen C."/>
            <person name="Sorensen T."/>
            <person name="Nielsen M.R."/>
            <person name="Sondergaard T.E."/>
            <person name="Sorensen J.L."/>
            <person name="Fitzpatrick D.A."/>
            <person name="Frisvad J.C."/>
            <person name="Nielsen K.L."/>
        </authorList>
    </citation>
    <scope>NUCLEOTIDE SEQUENCE [LARGE SCALE GENOMIC DNA]</scope>
    <source>
        <strain evidence="8 9">IBT 29057</strain>
    </source>
</reference>
<dbReference type="Proteomes" id="UP001216150">
    <property type="component" value="Unassembled WGS sequence"/>
</dbReference>
<evidence type="ECO:0000313" key="8">
    <source>
        <dbReference type="EMBL" id="KAJ5580388.1"/>
    </source>
</evidence>
<sequence>MSPSPRIAIVGAGPAGLTLAVLLKARGISPVIFELRPKPTEEELRRPMWSLEQFTQLTNECSEAQIVADKDGRILHRDEGDLSERPEISRHALIKLLSSCLPSDSIKWEHKLLCATEVQNNSGTMVELDFGDCGKHFVDLVVGADGAWSQIRNLLTNAKPYYAGTQCITLDIPQLTARYPHMDALVGRGSFSALGLRHAVMSQRGPQGSARIYVFLTDPDEGAAVSLGPGYQDAHDFKEMVLTNDALLGRWGSSIKDLVGLACDQQAVKNPSSPIDIRPLYTLSIGTAWVHNPCATLVGDAAHLMCPWAGEGVNLAMWDSLLLAHTITEAVHSAKPTGPSFRSRLSPLLKEFEAVQAKRAKEKAEETERNGKMLFAEDGARAFARFLQSVYDTTKKDDIDEENGPEGQKTPQEAVGTKGDRFPSIEREFLSAVGETNHYQPNTSKDQLETPASHPDDSNDSHALVTLPTGRHGIHKQVMASPTASIPASMPKITARGLDHRGNPVITPQMKAMSAESQRAFNVSMRGVWPDVDWRQIDGQPQYRVATNNFALRAICGQRFGHPAPPGEECSNCRNGQGPFLTCKVAYLPELPPLDGMKPIPAKALFSGGCMGCGLSGNGHRCSLRQPPEPKWTRDYLTEKVPTHTFSVPLSRKSVTPQKPRTQRRQNRKKQGRPGPGLVTMPNSPTPSPSSTAGSLRRRSNFTSTAQGYVMVLPSPGPRYISPLNEGNVYDNIQSLDQALLEVRLAKERACFDIDLLVRRRDELFQAVNETTEGYENIGRFANLISDPSIKMDVDF</sequence>
<dbReference type="GO" id="GO:0004497">
    <property type="term" value="F:monooxygenase activity"/>
    <property type="evidence" value="ECO:0007669"/>
    <property type="project" value="UniProtKB-KW"/>
</dbReference>
<dbReference type="AlphaFoldDB" id="A0AAD6DHK6"/>
<evidence type="ECO:0000313" key="9">
    <source>
        <dbReference type="Proteomes" id="UP001216150"/>
    </source>
</evidence>
<name>A0AAD6DHK6_9EURO</name>
<keyword evidence="3" id="KW-0560">Oxidoreductase</keyword>
<feature type="domain" description="FAD-binding" evidence="7">
    <location>
        <begin position="297"/>
        <end position="335"/>
    </location>
</feature>
<evidence type="ECO:0000256" key="1">
    <source>
        <dbReference type="ARBA" id="ARBA00022630"/>
    </source>
</evidence>
<gene>
    <name evidence="8" type="ORF">N7450_006689</name>
</gene>
<feature type="region of interest" description="Disordered" evidence="6">
    <location>
        <begin position="437"/>
        <end position="466"/>
    </location>
</feature>
<keyword evidence="9" id="KW-1185">Reference proteome</keyword>
<dbReference type="InterPro" id="IPR022190">
    <property type="entry name" value="DUF3716"/>
</dbReference>
<dbReference type="PRINTS" id="PR00420">
    <property type="entry name" value="RNGMNOXGNASE"/>
</dbReference>
<keyword evidence="2" id="KW-0274">FAD</keyword>
<accession>A0AAD6DHK6</accession>
<dbReference type="Gene3D" id="3.50.50.60">
    <property type="entry name" value="FAD/NAD(P)-binding domain"/>
    <property type="match status" value="1"/>
</dbReference>
<feature type="domain" description="FAD-binding" evidence="7">
    <location>
        <begin position="7"/>
        <end position="40"/>
    </location>
</feature>
<proteinExistence type="predicted"/>
<keyword evidence="5" id="KW-0175">Coiled coil</keyword>
<feature type="compositionally biased region" description="Basic residues" evidence="6">
    <location>
        <begin position="661"/>
        <end position="672"/>
    </location>
</feature>
<dbReference type="PANTHER" id="PTHR46972">
    <property type="entry name" value="MONOOXYGENASE ASQM-RELATED"/>
    <property type="match status" value="1"/>
</dbReference>
<protein>
    <recommendedName>
        <fullName evidence="7">FAD-binding domain-containing protein</fullName>
    </recommendedName>
</protein>
<dbReference type="PANTHER" id="PTHR46972:SF1">
    <property type="entry name" value="FAD DEPENDENT OXIDOREDUCTASE DOMAIN-CONTAINING PROTEIN"/>
    <property type="match status" value="1"/>
</dbReference>
<dbReference type="InterPro" id="IPR036188">
    <property type="entry name" value="FAD/NAD-bd_sf"/>
</dbReference>
<comment type="caution">
    <text evidence="8">The sequence shown here is derived from an EMBL/GenBank/DDBJ whole genome shotgun (WGS) entry which is preliminary data.</text>
</comment>
<feature type="coiled-coil region" evidence="5">
    <location>
        <begin position="350"/>
        <end position="377"/>
    </location>
</feature>
<dbReference type="Pfam" id="PF01494">
    <property type="entry name" value="FAD_binding_3"/>
    <property type="match status" value="2"/>
</dbReference>
<evidence type="ECO:0000256" key="6">
    <source>
        <dbReference type="SAM" id="MobiDB-lite"/>
    </source>
</evidence>
<keyword evidence="1" id="KW-0285">Flavoprotein</keyword>
<dbReference type="GO" id="GO:0071949">
    <property type="term" value="F:FAD binding"/>
    <property type="evidence" value="ECO:0007669"/>
    <property type="project" value="InterPro"/>
</dbReference>
<keyword evidence="4" id="KW-0503">Monooxygenase</keyword>